<evidence type="ECO:0000256" key="7">
    <source>
        <dbReference type="PIRSR" id="PIRSR617512-3"/>
    </source>
</evidence>
<feature type="domain" description="Pyrrolo-quinoline quinone repeat" evidence="10">
    <location>
        <begin position="276"/>
        <end position="403"/>
    </location>
</feature>
<comment type="caution">
    <text evidence="11">The sequence shown here is derived from an EMBL/GenBank/DDBJ whole genome shotgun (WGS) entry which is preliminary data.</text>
</comment>
<comment type="similarity">
    <text evidence="1">Belongs to the bacterial PQQ dehydrogenase family.</text>
</comment>
<dbReference type="SUPFAM" id="SSF50998">
    <property type="entry name" value="Quinoprotein alcohol dehydrogenase-like"/>
    <property type="match status" value="1"/>
</dbReference>
<dbReference type="GO" id="GO:0016020">
    <property type="term" value="C:membrane"/>
    <property type="evidence" value="ECO:0007669"/>
    <property type="project" value="InterPro"/>
</dbReference>
<keyword evidence="3 6" id="KW-0634">PQQ</keyword>
<keyword evidence="8" id="KW-1015">Disulfide bond</keyword>
<feature type="binding site" evidence="6">
    <location>
        <position position="197"/>
    </location>
    <ligand>
        <name>pyrroloquinoline quinone</name>
        <dbReference type="ChEBI" id="CHEBI:58442"/>
    </ligand>
</feature>
<dbReference type="Pfam" id="PF01011">
    <property type="entry name" value="PQQ"/>
    <property type="match status" value="3"/>
</dbReference>
<evidence type="ECO:0000256" key="5">
    <source>
        <dbReference type="PIRSR" id="PIRSR617512-1"/>
    </source>
</evidence>
<keyword evidence="7" id="KW-0106">Calcium</keyword>
<evidence type="ECO:0000256" key="8">
    <source>
        <dbReference type="PIRSR" id="PIRSR617512-4"/>
    </source>
</evidence>
<organism evidence="11 12">
    <name type="scientific">Methylohalomonas lacus</name>
    <dbReference type="NCBI Taxonomy" id="398773"/>
    <lineage>
        <taxon>Bacteria</taxon>
        <taxon>Pseudomonadati</taxon>
        <taxon>Pseudomonadota</taxon>
        <taxon>Gammaproteobacteria</taxon>
        <taxon>Methylohalomonadales</taxon>
        <taxon>Methylohalomonadaceae</taxon>
        <taxon>Methylohalomonas</taxon>
    </lineage>
</organism>
<evidence type="ECO:0000256" key="1">
    <source>
        <dbReference type="ARBA" id="ARBA00008156"/>
    </source>
</evidence>
<feature type="chain" id="PRO_5042218715" evidence="9">
    <location>
        <begin position="25"/>
        <end position="645"/>
    </location>
</feature>
<dbReference type="SMART" id="SM00564">
    <property type="entry name" value="PQQ"/>
    <property type="match status" value="5"/>
</dbReference>
<evidence type="ECO:0000256" key="9">
    <source>
        <dbReference type="SAM" id="SignalP"/>
    </source>
</evidence>
<evidence type="ECO:0000259" key="10">
    <source>
        <dbReference type="Pfam" id="PF01011"/>
    </source>
</evidence>
<keyword evidence="2 7" id="KW-0479">Metal-binding</keyword>
<evidence type="ECO:0000313" key="12">
    <source>
        <dbReference type="Proteomes" id="UP001204445"/>
    </source>
</evidence>
<dbReference type="RefSeq" id="WP_259057444.1">
    <property type="nucleotide sequence ID" value="NZ_JANUCT010000023.1"/>
</dbReference>
<feature type="binding site" evidence="7">
    <location>
        <position position="360"/>
    </location>
    <ligand>
        <name>Ca(2+)</name>
        <dbReference type="ChEBI" id="CHEBI:29108"/>
    </ligand>
</feature>
<dbReference type="InterPro" id="IPR018391">
    <property type="entry name" value="PQQ_b-propeller_rpt"/>
</dbReference>
<accession>A0AAE3HNL9</accession>
<name>A0AAE3HNL9_9GAMM</name>
<feature type="active site" description="Proton acceptor" evidence="5">
    <location>
        <position position="360"/>
    </location>
</feature>
<dbReference type="GO" id="GO:0016614">
    <property type="term" value="F:oxidoreductase activity, acting on CH-OH group of donors"/>
    <property type="evidence" value="ECO:0007669"/>
    <property type="project" value="InterPro"/>
</dbReference>
<dbReference type="InterPro" id="IPR011047">
    <property type="entry name" value="Quinoprotein_ADH-like_sf"/>
</dbReference>
<dbReference type="PANTHER" id="PTHR32303">
    <property type="entry name" value="QUINOPROTEIN ALCOHOL DEHYDROGENASE (CYTOCHROME C)"/>
    <property type="match status" value="1"/>
</dbReference>
<comment type="cofactor">
    <cofactor evidence="6">
        <name>pyrroloquinoline quinone</name>
        <dbReference type="ChEBI" id="CHEBI:58442"/>
    </cofactor>
    <text evidence="6">Binds 1 PQQ group per subunit.</text>
</comment>
<feature type="binding site" evidence="6">
    <location>
        <position position="142"/>
    </location>
    <ligand>
        <name>pyrroloquinoline quinone</name>
        <dbReference type="ChEBI" id="CHEBI:58442"/>
    </ligand>
</feature>
<feature type="binding site" evidence="7">
    <location>
        <position position="318"/>
    </location>
    <ligand>
        <name>Ca(2+)</name>
        <dbReference type="ChEBI" id="CHEBI:29108"/>
    </ligand>
</feature>
<protein>
    <submittedName>
        <fullName evidence="11">PQQ-dependent dehydrogenase (Methanol/ethanol family)</fullName>
    </submittedName>
</protein>
<dbReference type="Proteomes" id="UP001204445">
    <property type="component" value="Unassembled WGS sequence"/>
</dbReference>
<dbReference type="EMBL" id="JANUCT010000023">
    <property type="protein sequence ID" value="MCS3904454.1"/>
    <property type="molecule type" value="Genomic_DNA"/>
</dbReference>
<feature type="signal peptide" evidence="9">
    <location>
        <begin position="1"/>
        <end position="24"/>
    </location>
</feature>
<dbReference type="InterPro" id="IPR017512">
    <property type="entry name" value="PQQ_MeOH/EtOH_DH"/>
</dbReference>
<proteinExistence type="inferred from homology"/>
<dbReference type="NCBIfam" id="TIGR03075">
    <property type="entry name" value="PQQ_enz_alc_DH"/>
    <property type="match status" value="1"/>
</dbReference>
<feature type="binding site" evidence="6">
    <location>
        <position position="80"/>
    </location>
    <ligand>
        <name>pyrroloquinoline quinone</name>
        <dbReference type="ChEBI" id="CHEBI:58442"/>
    </ligand>
</feature>
<evidence type="ECO:0000256" key="4">
    <source>
        <dbReference type="ARBA" id="ARBA00023002"/>
    </source>
</evidence>
<sequence>MTHSSISKWLAAAALVVTAPLVSANQAELDKLIDNPNYWATPSGNLAGHRYTELDQITNKNADKIQTAWTFSTGVLRGHEGGPLVLPASATGLKGDTLFIHAAFPNNVFAINLDTLEIVWEHAPQQDYDTVVPVMCCDTVNRGLSYGDGKIMLLQADMTLKALDASSGEVVWSVVNGQDIPESKGGPLGPEQGATNTQAPLVVKDKVMVGCSGAEFGVRCWMAAYNLDDGSLAWRAFSMGPDEDILVDPQKTTHLGKPIGKDSSLKTWCAGKDDSNWTWNKGGDCAKTSDQWKTGGGSVWGFTTADTDLNLVYYGTGNPSTWNPVVRPGDNKWSMTMMARDIDTGMAKWFYQMTPHDEWDYDGVNEMILVDMKVKGKERQALVHFDRNGFAYTMDRVTGELLVAEKYDPAVNWATHVDMKTGRPNVQERFSTRQQGEDTNATNICPAALGSKDQQPAAYSPRTGLFYVPTNHVCMNYEPVSYAAGGSEYVAGQPYVNAILSMFPAGVVEEDGTNNLGNFIAWDADKGKIVWSIPEQFSVWSGVLATAGDVAFYGTLDGYLKAVDAKSGKLLWKFKTPSGIIGNTNAWAHNGKQYVGVLSGLGGWAGIGFAAGLEKDTDGLGAVGAYKGLDKYSRLGGTLSVFSLP</sequence>
<feature type="binding site" evidence="6">
    <location>
        <begin position="213"/>
        <end position="214"/>
    </location>
    <ligand>
        <name>pyrroloquinoline quinone</name>
        <dbReference type="ChEBI" id="CHEBI:58442"/>
    </ligand>
</feature>
<feature type="domain" description="Pyrrolo-quinoline quinone repeat" evidence="10">
    <location>
        <begin position="39"/>
        <end position="243"/>
    </location>
</feature>
<evidence type="ECO:0000256" key="2">
    <source>
        <dbReference type="ARBA" id="ARBA00022723"/>
    </source>
</evidence>
<reference evidence="11" key="1">
    <citation type="submission" date="2022-08" db="EMBL/GenBank/DDBJ databases">
        <title>Genomic Encyclopedia of Type Strains, Phase III (KMG-III): the genomes of soil and plant-associated and newly described type strains.</title>
        <authorList>
            <person name="Whitman W."/>
        </authorList>
    </citation>
    <scope>NUCLEOTIDE SEQUENCE</scope>
    <source>
        <strain evidence="11">HMT 1</strain>
    </source>
</reference>
<dbReference type="Gene3D" id="2.140.10.10">
    <property type="entry name" value="Quinoprotein alcohol dehydrogenase-like superfamily"/>
    <property type="match status" value="1"/>
</dbReference>
<feature type="disulfide bond" evidence="8">
    <location>
        <begin position="136"/>
        <end position="137"/>
    </location>
</feature>
<feature type="domain" description="Pyrrolo-quinoline quinone repeat" evidence="10">
    <location>
        <begin position="441"/>
        <end position="595"/>
    </location>
</feature>
<dbReference type="InterPro" id="IPR002372">
    <property type="entry name" value="PQQ_rpt_dom"/>
</dbReference>
<dbReference type="AlphaFoldDB" id="A0AAE3HNL9"/>
<gene>
    <name evidence="11" type="ORF">J2T55_002490</name>
</gene>
<evidence type="ECO:0000256" key="6">
    <source>
        <dbReference type="PIRSR" id="PIRSR617512-2"/>
    </source>
</evidence>
<comment type="cofactor">
    <cofactor evidence="7">
        <name>Ca(2+)</name>
        <dbReference type="ChEBI" id="CHEBI:29108"/>
    </cofactor>
    <text evidence="7">Binds 1 Ca(2+) ion per subunit.</text>
</comment>
<evidence type="ECO:0000313" key="11">
    <source>
        <dbReference type="EMBL" id="MCS3904454.1"/>
    </source>
</evidence>
<keyword evidence="9" id="KW-0732">Signal</keyword>
<evidence type="ECO:0000256" key="3">
    <source>
        <dbReference type="ARBA" id="ARBA00022891"/>
    </source>
</evidence>
<feature type="binding site" evidence="7">
    <location>
        <position position="215"/>
    </location>
    <ligand>
        <name>Ca(2+)</name>
        <dbReference type="ChEBI" id="CHEBI:29108"/>
    </ligand>
</feature>
<dbReference type="PANTHER" id="PTHR32303:SF4">
    <property type="entry name" value="QUINOPROTEIN GLUCOSE DEHYDROGENASE"/>
    <property type="match status" value="1"/>
</dbReference>
<keyword evidence="12" id="KW-1185">Reference proteome</keyword>
<dbReference type="GO" id="GO:0005509">
    <property type="term" value="F:calcium ion binding"/>
    <property type="evidence" value="ECO:0007669"/>
    <property type="project" value="InterPro"/>
</dbReference>
<keyword evidence="4" id="KW-0560">Oxidoreductase</keyword>